<feature type="domain" description="Cadherin" evidence="6">
    <location>
        <begin position="3617"/>
        <end position="3749"/>
    </location>
</feature>
<dbReference type="SUPFAM" id="SSF141072">
    <property type="entry name" value="CalX-like"/>
    <property type="match status" value="4"/>
</dbReference>
<keyword evidence="8" id="KW-1185">Reference proteome</keyword>
<dbReference type="Pfam" id="PF05345">
    <property type="entry name" value="He_PIG"/>
    <property type="match status" value="13"/>
</dbReference>
<dbReference type="Pfam" id="PF03160">
    <property type="entry name" value="Calx-beta"/>
    <property type="match status" value="11"/>
</dbReference>
<dbReference type="Gene3D" id="2.60.40.10">
    <property type="entry name" value="Immunoglobulins"/>
    <property type="match status" value="13"/>
</dbReference>
<feature type="region of interest" description="Disordered" evidence="5">
    <location>
        <begin position="1"/>
        <end position="21"/>
    </location>
</feature>
<evidence type="ECO:0000313" key="8">
    <source>
        <dbReference type="Proteomes" id="UP001333710"/>
    </source>
</evidence>
<dbReference type="EMBL" id="AP027272">
    <property type="protein sequence ID" value="BDX07891.1"/>
    <property type="molecule type" value="Genomic_DNA"/>
</dbReference>
<dbReference type="KEGG" id="pmaw:MACH26_34120"/>
<dbReference type="SMART" id="SM00112">
    <property type="entry name" value="CA"/>
    <property type="match status" value="7"/>
</dbReference>
<dbReference type="GO" id="GO:0005509">
    <property type="term" value="F:calcium ion binding"/>
    <property type="evidence" value="ECO:0007669"/>
    <property type="project" value="InterPro"/>
</dbReference>
<feature type="compositionally biased region" description="Polar residues" evidence="5">
    <location>
        <begin position="1801"/>
        <end position="1824"/>
    </location>
</feature>
<sequence length="5215" mass="532177">MLTGGTVDSGNTIDNGARDASRSDTDVLTATDFDFSPFSGIAFSSFQIQFTIDQGNSSGFAFTSFTIANAASPDSTNPSFDSSNSTPNDNATGVATANDIVVDFDEDIVAGTGNFTLKLVGGATVETFDIATATATTTPGAGAVGITGDKVYLNPTSNLAESTSYAIQIDSTAIDDNAGNSFVGISDDTTFNFTTADETAPTFNSAGSTPNDDTTGVATANDIVVDFSENIAGGTGNITLKLVGGATVETFDITGATTTTTPGAGALGISGDKLYINPTAALTESTAYAIQIAGTAIDDTSGNSFAGIGDDTTFNFTTADETAPTFNSAGSTPNDDATGVATANDIVVDFSENIAGGTGNITLKLVGGATVETFDITGATATTTPGAGALGISGDKLYINPTAALTESTAYAVQIASTAIDDTSGNSFAGISDDTTFNFQTQVPPPTVTLSRSEATVTEAATSTSTITATLSASASADATITIAVKSGSSATLGSDFSLSTTSITITAGNTTGTSTLTAINDSIDDDGESVTIEITGVSGGDSATEDGTQEVSISITDNDAAGFSIVESSGATNTSESGTTDSFTVQLDSEPTSNVVFDVSSADTGEATVSPASLTFTNANWNTPQTVTVTGVDDSIIDGTQSFNVTLAVNDASSDNTYDPLSNQTVSVDNSDNDVAGFTVTESSSSTATTEAGGTDSFTVVLDAEPNSNVVIDVTSADTGEATVSTSSLTFTTANWDTPQTVTVTGVDDNIIDGTQTFNVTLAIDAASTDDNFDAVSNQTVSVDNSDNEVAGFTVTESSSSTATTEAGGTDSFTVVLDAEPNSNVVIDVTSADTGEATVSTSSLTFTTANWDTPQTVTVTGVDDNIIDGTQTFNVTLAIDAASTDDNFDAVSNQTVSVDNSDNEVAGFTVTESSSSTATTEAGGTDSFTVALDAEPNSNVVIDVTSADTGEATVSTSSLTFTTANWDTPQTVTVTGVDDNIIDGTQTFNVTLAIDAASSDDNFDALSNQTVSVDNTDNDTAGFSIVESSSSTATTEAGGTDSFTVVLDAEPDSNVVINVTSGDTGEATVSTSSLTFTTANWNTPQTVTVTGVDDDIIDGTQSFNITMAIDAASSDDNFDALSDQTVSVDNSDDDVAGYTITESSSSTDTTEAGGTDSFTVALDAEPNSDVVINVTSGDTGEATVSASSLTFTNANWNTPQTVTVTGVDDDVIDGTQTFNVTTSIDIASSDDNFDALSDKTVSVDNTDDDVAGFTVTESSSSTDTTEAGGTDDFTVVLDAEPDSNVVITVTSGDTGEATVSTSSLTFTNANWNTPQTVTVTGVDDSSVDGTQTFNITMAVDDASSDNNFDSLSDQTVSVDNTDDDTATVTIADVSGNEDDGAITVTATLDVAVVGGFSVDVSTADGTATTSDSDYTPVTSQTLTFAGTAGETETFDVTPTSDSTSEGNETVSISMSNLSGAVGTVNISDTATLTILGDDNAAPVFSGLDNTPAYTEDGSAVTLDGDVSISDTELDALNSSAGNYSGATLTIARNGGANSDDEFSASGNLATLTETGALTYNSLGYGTVTTNSSGTLVLTFSDSSNIPTTAIVASIMRAITYSNGSDAPDSSVTLDWTFSDGAASSTGTNQVTISVTAENDAPVLDATQSPALTAINEDVVDGDNSGTNVAAVVVDSSMTDPDGSIFEAIAVTAVDNSNGVWQYSTDSGTSWNNFSDTTGQSVSLTTASRLLEGVTVAGRTAQGATANIGGGGSDHKVRFVPNANYNGSATMTYRAWDRTSGTAGSTADTTTNGGTTAFSSQSDTASITVNSVNDDPSVDTNDGVTVERGSSITIGSSVLSTSDVEDSAANVTYTVTAVPTVGALQLSNTSLSVNDTFTQDDIDNDNLTYVHAGAVNTSDSFTFSVADQNSGSLTGQTFNITIQDTTAPTITAVSIPNSTHKVGDTVTVTMTVSSDSDDYTTGSGGISGTVAGYSLGSLSRVSDTQYTASFTISDGGTDVAAGSNVSVSVVLTDSSGNSNSAFTTAISQASDAIYANLPEVVLAVDKTTITEDGSTANGVATITASLTGSLNNMWPEDVGIDISFGGTATLTSDYTRSTTSLTISAESLSDSLTVTSVADSIFDALSDETVTVDINCIVTSSVSAASGQTKTITITDAQSAPTVALSVDNTEIPEDGSSSATATATLSTATFENVVIDLAYSGTATSNDDYNVFASNSMTITAGQTTVSVGNPVTATQDTDSEGDETVIIDIDSVSGGGATEDTAQQVTITIQDDDNTAPVFSSLGGTADFTEDGSAVTLDNDVTITDSENDAENSSSGNYTNSTLTLARNGGADSNDTFAVVSGSQMAVSGSDITDSIGDKFASFSSSSGTLTVTFSGDLTTPTTALVNEVLQNITYENTSEDPTTSVQLNWTFSDSQLSSSGSSDTTTVTIATVNDAPTLDDSQSPILTTLLEDVADGDNSGDSVASIVVDSSIDNIEAAQTTESIVVTSVDNSNGVWQYTTDGGTNWNDFSSTTGSSVDLTSTTEARLLSSSSTNNKIRFVPDEHANGTATFTFRAWDEDTGSNGSTADVSSTGGDTAFSSNTDTASVSITAVNDAPAIGTNNGLTVDEGGTGVITTSVLADSDPDDTGTELTFTVTTTVTNGTLFLDADGDDTADSAETLSANSTFTQADLSNGDVQYTHDGGETTSDSFEFSLADGGEDEVSELTGQTFNITVTSVNETPVITSTEVTSATEDSAYSYTITAIDVDAGDSLTYAAPTLPSWLSLDSSSGVLSGTPENDDVGSHSVVLTVTDTGNLSATQSFTITVANTNDAPVISSTAVTAASEDSAYSYTLTVTDVDDGDSVTLAATTLPDWLSFSSGTGVLTGTPTNNEVGSHSVTLTATDNSNATDIQSFTIIVANTNDAPVINSTAITSVNEDSAYSYTLTATDVDDGDTLTLAAPTLPDWLSFDSSTGTLSGTPVNSNVGFHAVVLTATDTSNAVDTQSFTITVANTNDAPVINSTAITSVNEDSIYSYTLAVTEVDNGDIVSLAATTLPSWLSFDSSTGTLSGTPLNSDVGSHPVVLTATDTSNAVDTQSFTITVANTNDAPVINSTAITSVNEDSIYSYTLAVTEVDNGDTVSLAATTLPSWLSFDSSTGILSGTPLNSDVGSHPVVLTATDTSNAVDTQSFTITVVNTNDAPIISGTPATEVAVGDNYSFVPGASDDDNDSLSFSSTNLPSFLQLSPSNGEISGTPGREDIGTYTDIVVSVSDGTVTSSLAGFTLTVVDSNEAPVIEQGESITVNMSEDGSPTAFALSLSATDVNDDSLTWSISEATLGAVSVSSSGVVNYSPEADVNGTDSFSVSVSDGILEDTIAVTVNIEAVNDAPIISGTPTTLISLGDIYSFVPTASDVDSDPLTFSIDTTPSWASFDSATGALTGTPTGNDVGTSGAIVITVSDGDASASLTAFSITVVDPNANVAPTVSDVADSTDEDVAVEVTLAGEDANGDELTYSVITAPANGEVVIAGNIATYTPSADFNGSDSFTYSANDGLLDAEEAATVTIAISAVNDAPLITGEPATQVALGSAYLFEPSASDVEGDTLTFSEENLPTWLSLNAETGVVSGTPTEEDLGTYNGIVITVSDGDLSSSLVAFNIEVIDPNVNTAPVAFDSNIETNEDTAVTFALVATDVDEDTLTFTITQMPASGTIEQDGSSVTYTPDANVSDIQDSFNFTVSDGVDTSEQATVIIDILAVNDAPEIEGTPVTSVRVGESYEFIPSTSDIENDTLTFTIENQPRWSSFDGNTGALTGVPGSTDLGTYGNVTITVSDGTDEAVLEAFNIDVLGNEVPVISGNSVSAVEVGQSYSFTPQASDPDGDSLTFSIENQPGWTAFDSETGTLSGAPQDSDIGTYAGIVISVSDGFDSVSLQAFDLEVCDVCGNVAPTISGIPGTAVTEGASYSFTPSASDINGDLLTFSIDNQPGWTSFDSATGSLTGVPGIADVGTFTGIVISVSDGELSASLTAFSITVNELNDAPVISGTPTSSIFQNDEYLFTPAASDAEGDTLTFSIINKPGWASFNNRTGTLRGTPLAANVGIYNDIVISVSDGNSSSALGAFSIEVVARNSAPVISGSPRTAITQGVSYSFTPSATDADGDSLSYSASGLPGWLSVDTTTGALSGTPNADDVGVTGTIVVTVTDGTDSASLTGFTITVTEANAIPVATDSSVTVDEDTSIAITPDVVDGDGDSLTLTVLTQPANGSLTETASGWTYTPDADFNGSDSFVYQASDGDANSENATVSITVNNVNDRPVAVVDTFNFDQNAEGIYVLDVLANDTDADIATAGDVLTLQGVDPDIGVATIVNNQVQFNPGVSFIGDVDLVYSVRDSARRSAQARVNLTINGVAGIGQPVLTVPADLTVDAEGLFTEVDLGVANATDADGNPLPVSLVRGSSNFKPGAKKVFWTTEDSFGSTTTDSQILHVNPLISLSKDKIVKEDSTVNVRVILNGDAPVYPLTVGYTVSGTATSGSDHDAQSGSVTFTSGREQSITFNVFADDEVESGETVTFALNSGQNLGANNVSVITISEENIAPEIRLTVTQGGDDRLTVAQDEGNVRITGTVTDANPQDTLNVQWSSNGLTDLSNSNNNFIFRPSDVATGIYQVTLFASDNGEPVLSNTADVFIEVVETLEVLSDTLDSDGDLIPDDQEGYADADGDGIPDYLDAIDDCNVVPEQAVTQDEFLVESEPGVCLRQGSISALNSSDGLEVIIGIDGAGRAAYNSRGERVILQAEGLPEDTEASNIGGIFDFILYNLPEEGQTASVVLPQTRPVPANAVYRKYSVRNERWGDFVINDNNQIFSARGTKGVCPPPGSSRWIAGLTEGHWCVQLQILDGGINDDDGLVNGAVSDPGGVAVVLAGNSLPDIQDDSASMQWNTTIEIDVLANDSDDDGDSLSVESVDGSFGTADITATDTIMYTPDNGFVGTEVLTYAVSDGNGGTGSAQVTITINGNRAPGARSDSASTTDDVAIEIDVLANDIDIDGDELIIRSADVDFGTVSITAGNTLLYTPMSGFDGLATITYVVSDSFGATSTATVSVVVDGNQAPQALDDTVSTEFETSVTIAVLDNDMDIDGDELSVVSANASSGSVVVNSNNTLTFTPASNFSGTVTITYTISDGELTDEGRVTVTVAAEPVEVVTVNNKSGGGAINAFWLLVLLMVAWRRKVIAEMVNSIRRR</sequence>
<dbReference type="Gene3D" id="2.60.40.2030">
    <property type="match status" value="5"/>
</dbReference>
<dbReference type="Pfam" id="PF16184">
    <property type="entry name" value="Cadherin_3"/>
    <property type="match status" value="2"/>
</dbReference>
<dbReference type="InterPro" id="IPR002126">
    <property type="entry name" value="Cadherin-like_dom"/>
</dbReference>
<dbReference type="InterPro" id="IPR041690">
    <property type="entry name" value="Cadherin_5"/>
</dbReference>
<dbReference type="NCBIfam" id="NF041766">
    <property type="entry name" value="choice_anch_U"/>
    <property type="match status" value="1"/>
</dbReference>
<dbReference type="PROSITE" id="PS50268">
    <property type="entry name" value="CADHERIN_2"/>
    <property type="match status" value="4"/>
</dbReference>
<feature type="domain" description="Cadherin" evidence="6">
    <location>
        <begin position="2723"/>
        <end position="2818"/>
    </location>
</feature>
<evidence type="ECO:0000256" key="3">
    <source>
        <dbReference type="ARBA" id="ARBA00022737"/>
    </source>
</evidence>
<dbReference type="InterPro" id="IPR015919">
    <property type="entry name" value="Cadherin-like_sf"/>
</dbReference>
<evidence type="ECO:0000256" key="5">
    <source>
        <dbReference type="SAM" id="MobiDB-lite"/>
    </source>
</evidence>
<feature type="region of interest" description="Disordered" evidence="5">
    <location>
        <begin position="2562"/>
        <end position="2583"/>
    </location>
</feature>
<feature type="compositionally biased region" description="Polar residues" evidence="5">
    <location>
        <begin position="2564"/>
        <end position="2583"/>
    </location>
</feature>
<organism evidence="7 8">
    <name type="scientific">Planctobacterium marinum</name>
    <dbReference type="NCBI Taxonomy" id="1631968"/>
    <lineage>
        <taxon>Bacteria</taxon>
        <taxon>Pseudomonadati</taxon>
        <taxon>Pseudomonadota</taxon>
        <taxon>Gammaproteobacteria</taxon>
        <taxon>Alteromonadales</taxon>
        <taxon>Alteromonadaceae</taxon>
        <taxon>Planctobacterium</taxon>
    </lineage>
</organism>
<dbReference type="SMART" id="SM00237">
    <property type="entry name" value="Calx_beta"/>
    <property type="match status" value="2"/>
</dbReference>
<evidence type="ECO:0000259" key="6">
    <source>
        <dbReference type="PROSITE" id="PS50268"/>
    </source>
</evidence>
<reference evidence="7" key="1">
    <citation type="submission" date="2023-01" db="EMBL/GenBank/DDBJ databases">
        <title>Complete genome sequence of Planctobacterium marinum strain Dej080120_11.</title>
        <authorList>
            <person name="Ueki S."/>
            <person name="Maruyama F."/>
        </authorList>
    </citation>
    <scope>NUCLEOTIDE SEQUENCE</scope>
    <source>
        <strain evidence="7">Dej080120_11</strain>
    </source>
</reference>
<dbReference type="Proteomes" id="UP001333710">
    <property type="component" value="Chromosome"/>
</dbReference>
<dbReference type="GO" id="GO:0016020">
    <property type="term" value="C:membrane"/>
    <property type="evidence" value="ECO:0007669"/>
    <property type="project" value="InterPro"/>
</dbReference>
<keyword evidence="3" id="KW-0677">Repeat</keyword>
<dbReference type="Pfam" id="PF17963">
    <property type="entry name" value="Big_9"/>
    <property type="match status" value="7"/>
</dbReference>
<proteinExistence type="inferred from homology"/>
<dbReference type="Gene3D" id="2.60.40.2810">
    <property type="match status" value="3"/>
</dbReference>
<dbReference type="InterPro" id="IPR003644">
    <property type="entry name" value="Calx_beta"/>
</dbReference>
<protein>
    <recommendedName>
        <fullName evidence="6">Cadherin domain-containing protein</fullName>
    </recommendedName>
</protein>
<dbReference type="Gene3D" id="2.60.40.3440">
    <property type="match status" value="3"/>
</dbReference>
<gene>
    <name evidence="7" type="ORF">MACH26_34120</name>
</gene>
<dbReference type="InterPro" id="IPR013783">
    <property type="entry name" value="Ig-like_fold"/>
</dbReference>
<keyword evidence="4" id="KW-0106">Calcium</keyword>
<evidence type="ECO:0000256" key="1">
    <source>
        <dbReference type="ARBA" id="ARBA00005529"/>
    </source>
</evidence>
<dbReference type="Pfam" id="PF13205">
    <property type="entry name" value="Big_5"/>
    <property type="match status" value="3"/>
</dbReference>
<dbReference type="PANTHER" id="PTHR34720">
    <property type="entry name" value="MICROCYSTIN DEPENDENT PROTEIN"/>
    <property type="match status" value="1"/>
</dbReference>
<feature type="compositionally biased region" description="Polar residues" evidence="5">
    <location>
        <begin position="1"/>
        <end position="14"/>
    </location>
</feature>
<name>A0AA48KQL1_9ALTE</name>
<evidence type="ECO:0000313" key="7">
    <source>
        <dbReference type="EMBL" id="BDX07891.1"/>
    </source>
</evidence>
<dbReference type="GO" id="GO:0007154">
    <property type="term" value="P:cell communication"/>
    <property type="evidence" value="ECO:0007669"/>
    <property type="project" value="InterPro"/>
</dbReference>
<dbReference type="NCBIfam" id="NF012211">
    <property type="entry name" value="tand_rpt_95"/>
    <property type="match status" value="7"/>
</dbReference>
<feature type="domain" description="Cadherin" evidence="6">
    <location>
        <begin position="855"/>
        <end position="989"/>
    </location>
</feature>
<dbReference type="InterPro" id="IPR032812">
    <property type="entry name" value="SbsA_Ig"/>
</dbReference>
<dbReference type="PROSITE" id="PS51854">
    <property type="entry name" value="CSPG"/>
    <property type="match status" value="2"/>
</dbReference>
<evidence type="ECO:0000256" key="4">
    <source>
        <dbReference type="ARBA" id="ARBA00022837"/>
    </source>
</evidence>
<dbReference type="GO" id="GO:0007156">
    <property type="term" value="P:homophilic cell adhesion via plasma membrane adhesion molecules"/>
    <property type="evidence" value="ECO:0007669"/>
    <property type="project" value="InterPro"/>
</dbReference>
<dbReference type="PANTHER" id="PTHR34720:SF9">
    <property type="entry name" value="BLR4714 PROTEIN"/>
    <property type="match status" value="1"/>
</dbReference>
<dbReference type="InterPro" id="IPR053784">
    <property type="entry name" value="Choice_anch_U_dom"/>
</dbReference>
<dbReference type="SUPFAM" id="SSF49313">
    <property type="entry name" value="Cadherin-like"/>
    <property type="match status" value="13"/>
</dbReference>
<accession>A0AA48KQL1</accession>
<dbReference type="InterPro" id="IPR006644">
    <property type="entry name" value="Cadg"/>
</dbReference>
<dbReference type="InterPro" id="IPR038081">
    <property type="entry name" value="CalX-like_sf"/>
</dbReference>
<keyword evidence="2" id="KW-0732">Signal</keyword>
<evidence type="ECO:0000256" key="2">
    <source>
        <dbReference type="ARBA" id="ARBA00022729"/>
    </source>
</evidence>
<feature type="domain" description="Cadherin" evidence="6">
    <location>
        <begin position="3280"/>
        <end position="3373"/>
    </location>
</feature>
<feature type="region of interest" description="Disordered" evidence="5">
    <location>
        <begin position="1798"/>
        <end position="1824"/>
    </location>
</feature>
<dbReference type="InterPro" id="IPR039005">
    <property type="entry name" value="CSPG_rpt"/>
</dbReference>
<dbReference type="Pfam" id="PF17892">
    <property type="entry name" value="Cadherin_5"/>
    <property type="match status" value="1"/>
</dbReference>
<dbReference type="RefSeq" id="WP_338293990.1">
    <property type="nucleotide sequence ID" value="NZ_AP027272.1"/>
</dbReference>
<dbReference type="SMART" id="SM00736">
    <property type="entry name" value="CADG"/>
    <property type="match status" value="13"/>
</dbReference>
<comment type="similarity">
    <text evidence="1">Belongs to the FRAS1 family.</text>
</comment>